<protein>
    <submittedName>
        <fullName evidence="1">Spore photoproduct lyase family protein</fullName>
    </submittedName>
</protein>
<evidence type="ECO:0000313" key="2">
    <source>
        <dbReference type="Proteomes" id="UP000772618"/>
    </source>
</evidence>
<accession>A0ABS5VNQ1</accession>
<dbReference type="GO" id="GO:0016829">
    <property type="term" value="F:lyase activity"/>
    <property type="evidence" value="ECO:0007669"/>
    <property type="project" value="UniProtKB-KW"/>
</dbReference>
<evidence type="ECO:0000313" key="1">
    <source>
        <dbReference type="EMBL" id="MBT1702394.1"/>
    </source>
</evidence>
<keyword evidence="1" id="KW-0456">Lyase</keyword>
<comment type="caution">
    <text evidence="1">The sequence shown here is derived from an EMBL/GenBank/DDBJ whole genome shotgun (WGS) entry which is preliminary data.</text>
</comment>
<dbReference type="Gene3D" id="3.80.30.30">
    <property type="match status" value="1"/>
</dbReference>
<dbReference type="InterPro" id="IPR007197">
    <property type="entry name" value="rSAM"/>
</dbReference>
<sequence>MLTIEKNLLNITDIYYEPVVKTLPRGVELLMQFPDATLHEVESHWKIPHLHGFEGSAEHWNQIKRNILIIGVKKSVSTRPNTRSSNFVAPSLANGCTMSCIYCYVPRRKGYANPITVFANIEQILRHIERHAAKQGVKTEPDQIDPEYWVYDIGENSDCSVDALLSNNVKDTIELFKRLPNAKATFATKYVNNDMLSYDPRGKARIRFSLMPAGISKILDVRTSPISERIAAINNFVDAGWEVHINFSPVVFYENWIKDYKLLLQEIDDTLHEKAKQQLKSEVIFLTHNDKLHEVNLQWHPKGESYIWHPEIQETKYSQTGGRNLRYKRNLKAELVDAFRTLLAAQLPYCEIRYIF</sequence>
<dbReference type="InterPro" id="IPR023805">
    <property type="entry name" value="Uncharacterised_Spl-rel"/>
</dbReference>
<gene>
    <name evidence="1" type="ORF">KK060_03835</name>
</gene>
<dbReference type="EMBL" id="JAHESD010000005">
    <property type="protein sequence ID" value="MBT1702394.1"/>
    <property type="molecule type" value="Genomic_DNA"/>
</dbReference>
<dbReference type="PANTHER" id="PTHR37822">
    <property type="entry name" value="SPORE PHOTOPRODUCT LYASE-RELATED"/>
    <property type="match status" value="1"/>
</dbReference>
<dbReference type="SFLD" id="SFLDS00029">
    <property type="entry name" value="Radical_SAM"/>
    <property type="match status" value="1"/>
</dbReference>
<keyword evidence="2" id="KW-1185">Reference proteome</keyword>
<name>A0ABS5VNQ1_9BACT</name>
<dbReference type="PANTHER" id="PTHR37822:SF2">
    <property type="entry name" value="SPORE PHOTOPRODUCT LYASE"/>
    <property type="match status" value="1"/>
</dbReference>
<dbReference type="InterPro" id="IPR058240">
    <property type="entry name" value="rSAM_sf"/>
</dbReference>
<proteinExistence type="predicted"/>
<dbReference type="Gene3D" id="3.40.50.12110">
    <property type="match status" value="1"/>
</dbReference>
<dbReference type="Pfam" id="PF20903">
    <property type="entry name" value="SPL"/>
    <property type="match status" value="1"/>
</dbReference>
<dbReference type="InterPro" id="IPR049539">
    <property type="entry name" value="SPL"/>
</dbReference>
<reference evidence="1 2" key="1">
    <citation type="submission" date="2021-05" db="EMBL/GenBank/DDBJ databases">
        <title>A Polyphasic approach of four new species of the genus Ohtaekwangia: Ohtaekwangia histidinii sp. nov., Ohtaekwangia cretensis sp. nov., Ohtaekwangia indiensis sp. nov., Ohtaekwangia reichenbachii sp. nov. from diverse environment.</title>
        <authorList>
            <person name="Octaviana S."/>
        </authorList>
    </citation>
    <scope>NUCLEOTIDE SEQUENCE [LARGE SCALE GENOMIC DNA]</scope>
    <source>
        <strain evidence="1 2">PWU20</strain>
    </source>
</reference>
<dbReference type="Proteomes" id="UP000772618">
    <property type="component" value="Unassembled WGS sequence"/>
</dbReference>
<dbReference type="SUPFAM" id="SSF102114">
    <property type="entry name" value="Radical SAM enzymes"/>
    <property type="match status" value="1"/>
</dbReference>
<organism evidence="1 2">
    <name type="scientific">Chryseosolibacter indicus</name>
    <dbReference type="NCBI Taxonomy" id="2782351"/>
    <lineage>
        <taxon>Bacteria</taxon>
        <taxon>Pseudomonadati</taxon>
        <taxon>Bacteroidota</taxon>
        <taxon>Cytophagia</taxon>
        <taxon>Cytophagales</taxon>
        <taxon>Chryseotaleaceae</taxon>
        <taxon>Chryseosolibacter</taxon>
    </lineage>
</organism>
<dbReference type="RefSeq" id="WP_254152298.1">
    <property type="nucleotide sequence ID" value="NZ_JAHESD010000005.1"/>
</dbReference>
<dbReference type="NCBIfam" id="TIGR03886">
    <property type="entry name" value="lyase_spl_fam"/>
    <property type="match status" value="1"/>
</dbReference>